<dbReference type="EMBL" id="CP121208">
    <property type="protein sequence ID" value="WFM83871.1"/>
    <property type="molecule type" value="Genomic_DNA"/>
</dbReference>
<evidence type="ECO:0000256" key="2">
    <source>
        <dbReference type="ARBA" id="ARBA00022679"/>
    </source>
</evidence>
<dbReference type="PROSITE" id="PS51682">
    <property type="entry name" value="SAM_OMT_I"/>
    <property type="match status" value="1"/>
</dbReference>
<dbReference type="SUPFAM" id="SSF53335">
    <property type="entry name" value="S-adenosyl-L-methionine-dependent methyltransferases"/>
    <property type="match status" value="1"/>
</dbReference>
<reference evidence="4 5" key="1">
    <citation type="submission" date="2023-03" db="EMBL/GenBank/DDBJ databases">
        <title>Complete genome of Arcanobacterium canis strain DSM 25104 isolated in 2010 from a canine otitis externa in Germany.</title>
        <authorList>
            <person name="Borowiak M."/>
            <person name="Kreitlow A."/>
            <person name="Malorny B."/>
            <person name="Laemmler C."/>
            <person name="Prenger-Berninghoff E."/>
            <person name="Ploetz M."/>
            <person name="Abdulmawjood A."/>
        </authorList>
    </citation>
    <scope>NUCLEOTIDE SEQUENCE [LARGE SCALE GENOMIC DNA]</scope>
    <source>
        <strain evidence="4 5">DSM 25104</strain>
    </source>
</reference>
<evidence type="ECO:0000256" key="3">
    <source>
        <dbReference type="ARBA" id="ARBA00022691"/>
    </source>
</evidence>
<dbReference type="Gene3D" id="3.40.50.150">
    <property type="entry name" value="Vaccinia Virus protein VP39"/>
    <property type="match status" value="1"/>
</dbReference>
<dbReference type="Proteomes" id="UP001215216">
    <property type="component" value="Chromosome"/>
</dbReference>
<dbReference type="GO" id="GO:0008168">
    <property type="term" value="F:methyltransferase activity"/>
    <property type="evidence" value="ECO:0007669"/>
    <property type="project" value="UniProtKB-KW"/>
</dbReference>
<dbReference type="CDD" id="cd02440">
    <property type="entry name" value="AdoMet_MTases"/>
    <property type="match status" value="1"/>
</dbReference>
<dbReference type="PANTHER" id="PTHR10509">
    <property type="entry name" value="O-METHYLTRANSFERASE-RELATED"/>
    <property type="match status" value="1"/>
</dbReference>
<keyword evidence="5" id="KW-1185">Reference proteome</keyword>
<keyword evidence="2 4" id="KW-0808">Transferase</keyword>
<dbReference type="Pfam" id="PF01596">
    <property type="entry name" value="Methyltransf_3"/>
    <property type="match status" value="1"/>
</dbReference>
<dbReference type="RefSeq" id="WP_278013266.1">
    <property type="nucleotide sequence ID" value="NZ_CP121208.1"/>
</dbReference>
<sequence length="206" mass="22068">MSNKTASWAYAEENAYQSEIVKRARGVSEELGIEPISPATGALLRTLASNAKTIAEIGTGAGVSGLFLLEASSHSKLTTIDTDTEAQSRAREFFAAARFASPRYRVINGRSADLLPRLADRSYDMVVVDGEPLEAEGDVTEAIRMLRPGGLLVVAHALYADRVADPARRDERTVALRNLGADLLESQALMTSLLPVGDGLIIAVKK</sequence>
<keyword evidence="1 4" id="KW-0489">Methyltransferase</keyword>
<dbReference type="GO" id="GO:0032259">
    <property type="term" value="P:methylation"/>
    <property type="evidence" value="ECO:0007669"/>
    <property type="project" value="UniProtKB-KW"/>
</dbReference>
<evidence type="ECO:0000313" key="4">
    <source>
        <dbReference type="EMBL" id="WFM83871.1"/>
    </source>
</evidence>
<dbReference type="PANTHER" id="PTHR10509:SF85">
    <property type="entry name" value="O-METHYLTRANSFERASE RV1220C-RELATED"/>
    <property type="match status" value="1"/>
</dbReference>
<gene>
    <name evidence="4" type="ORF">P7079_02515</name>
</gene>
<proteinExistence type="predicted"/>
<accession>A0ABY8FZB4</accession>
<evidence type="ECO:0000313" key="5">
    <source>
        <dbReference type="Proteomes" id="UP001215216"/>
    </source>
</evidence>
<evidence type="ECO:0000256" key="1">
    <source>
        <dbReference type="ARBA" id="ARBA00022603"/>
    </source>
</evidence>
<dbReference type="EC" id="2.1.1.-" evidence="4"/>
<dbReference type="InterPro" id="IPR002935">
    <property type="entry name" value="SAM_O-MeTrfase"/>
</dbReference>
<organism evidence="4 5">
    <name type="scientific">Arcanobacterium canis</name>
    <dbReference type="NCBI Taxonomy" id="999183"/>
    <lineage>
        <taxon>Bacteria</taxon>
        <taxon>Bacillati</taxon>
        <taxon>Actinomycetota</taxon>
        <taxon>Actinomycetes</taxon>
        <taxon>Actinomycetales</taxon>
        <taxon>Actinomycetaceae</taxon>
        <taxon>Arcanobacterium</taxon>
    </lineage>
</organism>
<dbReference type="InterPro" id="IPR029063">
    <property type="entry name" value="SAM-dependent_MTases_sf"/>
</dbReference>
<protein>
    <submittedName>
        <fullName evidence="4">Class I SAM-dependent methyltransferase</fullName>
        <ecNumber evidence="4">2.1.1.-</ecNumber>
    </submittedName>
</protein>
<dbReference type="InterPro" id="IPR050362">
    <property type="entry name" value="Cation-dep_OMT"/>
</dbReference>
<name>A0ABY8FZB4_9ACTO</name>
<keyword evidence="3" id="KW-0949">S-adenosyl-L-methionine</keyword>